<evidence type="ECO:0000256" key="3">
    <source>
        <dbReference type="ARBA" id="ARBA00022692"/>
    </source>
</evidence>
<dbReference type="PROSITE" id="PS50850">
    <property type="entry name" value="MFS"/>
    <property type="match status" value="1"/>
</dbReference>
<feature type="region of interest" description="Disordered" evidence="7">
    <location>
        <begin position="521"/>
        <end position="549"/>
    </location>
</feature>
<proteinExistence type="inferred from homology"/>
<feature type="transmembrane region" description="Helical" evidence="8">
    <location>
        <begin position="320"/>
        <end position="342"/>
    </location>
</feature>
<dbReference type="GO" id="GO:0022857">
    <property type="term" value="F:transmembrane transporter activity"/>
    <property type="evidence" value="ECO:0007669"/>
    <property type="project" value="InterPro"/>
</dbReference>
<protein>
    <submittedName>
        <fullName evidence="10">Putative transporter, putative,major facilitator superfamily protein (MFS)</fullName>
    </submittedName>
</protein>
<feature type="transmembrane region" description="Helical" evidence="8">
    <location>
        <begin position="284"/>
        <end position="308"/>
    </location>
</feature>
<dbReference type="GeneID" id="40325800"/>
<evidence type="ECO:0000256" key="7">
    <source>
        <dbReference type="SAM" id="MobiDB-lite"/>
    </source>
</evidence>
<feature type="compositionally biased region" description="Basic and acidic residues" evidence="7">
    <location>
        <begin position="19"/>
        <end position="42"/>
    </location>
</feature>
<evidence type="ECO:0000256" key="6">
    <source>
        <dbReference type="ARBA" id="ARBA00024338"/>
    </source>
</evidence>
<dbReference type="SUPFAM" id="SSF103473">
    <property type="entry name" value="MFS general substrate transporter"/>
    <property type="match status" value="1"/>
</dbReference>
<feature type="transmembrane region" description="Helical" evidence="8">
    <location>
        <begin position="114"/>
        <end position="134"/>
    </location>
</feature>
<dbReference type="OMA" id="VFCGGWL"/>
<dbReference type="InterPro" id="IPR044770">
    <property type="entry name" value="MFS_spinster-like"/>
</dbReference>
<evidence type="ECO:0000313" key="10">
    <source>
        <dbReference type="EMBL" id="RNF09842.1"/>
    </source>
</evidence>
<sequence>MTTMGKKLCEMFPDQGDERALRDSAKLSQPDEAHTEDAVVAREEEEEEEEEEEVGIQSCWRRIVTPRVVLAVFTALNFITYYDRGAISGCLASIKEDKIISGGSAAITDTKMGFIVSGFMVGFMTTSPLFAAFGGVVPSKWMIVGGMVVWALACIGTGFAMSYEFILACRIVVGVGEAAFVGFTVTTIDRIAPPNSRTLWIGTFYSMMPVGTAIGMTVGGIISSFGVIGSTEGWRLVFFSQVLASVPIVLVIALLPASYNMRQESDETEYFPLHKATWILLKNLNYVLIVFGYAMYCFVLGAVAVWGIPMLIQGPLELSYMHASLIMGGVTAVTGVLGSIAGGIALDKVGGRDESMNMIKGQLLLTLMIAVSVPLGIVALLMKNLGVFIFLLVVSVFALFMVTAPVNAAIMRVVPAELKAYAVSYSVFIIHALGDFPSPTFTGFLSDRVFAGGCPQLDYAECGHGSTHSCKWINNTADASSGHCVNKHQLRNALLVVFSIMFLAVPCWLVVCLRIWRSRPRSSSSESSRTSLVGDEASHEKHPPGVHQP</sequence>
<evidence type="ECO:0000256" key="4">
    <source>
        <dbReference type="ARBA" id="ARBA00022989"/>
    </source>
</evidence>
<keyword evidence="11" id="KW-1185">Reference proteome</keyword>
<dbReference type="PANTHER" id="PTHR23505:SF79">
    <property type="entry name" value="PROTEIN SPINSTER"/>
    <property type="match status" value="1"/>
</dbReference>
<feature type="compositionally biased region" description="Low complexity" evidence="7">
    <location>
        <begin position="521"/>
        <end position="531"/>
    </location>
</feature>
<dbReference type="InterPro" id="IPR011701">
    <property type="entry name" value="MFS"/>
</dbReference>
<dbReference type="GO" id="GO:0016020">
    <property type="term" value="C:membrane"/>
    <property type="evidence" value="ECO:0007669"/>
    <property type="project" value="UniProtKB-SubCell"/>
</dbReference>
<feature type="compositionally biased region" description="Acidic residues" evidence="7">
    <location>
        <begin position="43"/>
        <end position="53"/>
    </location>
</feature>
<comment type="caution">
    <text evidence="10">The sequence shown here is derived from an EMBL/GenBank/DDBJ whole genome shotgun (WGS) entry which is preliminary data.</text>
</comment>
<keyword evidence="5 8" id="KW-0472">Membrane</keyword>
<dbReference type="RefSeq" id="XP_029241196.1">
    <property type="nucleotide sequence ID" value="XM_029378895.1"/>
</dbReference>
<dbReference type="InterPro" id="IPR020846">
    <property type="entry name" value="MFS_dom"/>
</dbReference>
<feature type="transmembrane region" description="Helical" evidence="8">
    <location>
        <begin position="363"/>
        <end position="381"/>
    </location>
</feature>
<name>A0A3R7NQ56_TRYRA</name>
<accession>A0A3R7NQ56</accession>
<dbReference type="Gene3D" id="1.20.1250.20">
    <property type="entry name" value="MFS general substrate transporter like domains"/>
    <property type="match status" value="1"/>
</dbReference>
<dbReference type="OrthoDB" id="6770063at2759"/>
<evidence type="ECO:0000256" key="8">
    <source>
        <dbReference type="SAM" id="Phobius"/>
    </source>
</evidence>
<comment type="subcellular location">
    <subcellularLocation>
        <location evidence="1">Membrane</location>
        <topology evidence="1">Multi-pass membrane protein</topology>
    </subcellularLocation>
</comment>
<evidence type="ECO:0000256" key="2">
    <source>
        <dbReference type="ARBA" id="ARBA00022448"/>
    </source>
</evidence>
<feature type="domain" description="Major facilitator superfamily (MFS) profile" evidence="9">
    <location>
        <begin position="69"/>
        <end position="523"/>
    </location>
</feature>
<dbReference type="VEuPathDB" id="TriTrypDB:TRSC58_06149"/>
<feature type="transmembrane region" description="Helical" evidence="8">
    <location>
        <begin position="387"/>
        <end position="406"/>
    </location>
</feature>
<keyword evidence="4 8" id="KW-1133">Transmembrane helix</keyword>
<organism evidence="10 11">
    <name type="scientific">Trypanosoma rangeli</name>
    <dbReference type="NCBI Taxonomy" id="5698"/>
    <lineage>
        <taxon>Eukaryota</taxon>
        <taxon>Discoba</taxon>
        <taxon>Euglenozoa</taxon>
        <taxon>Kinetoplastea</taxon>
        <taxon>Metakinetoplastina</taxon>
        <taxon>Trypanosomatida</taxon>
        <taxon>Trypanosomatidae</taxon>
        <taxon>Trypanosoma</taxon>
        <taxon>Herpetosoma</taxon>
    </lineage>
</organism>
<dbReference type="Proteomes" id="UP000283634">
    <property type="component" value="Unassembled WGS sequence"/>
</dbReference>
<feature type="transmembrane region" description="Helical" evidence="8">
    <location>
        <begin position="198"/>
        <end position="222"/>
    </location>
</feature>
<dbReference type="AlphaFoldDB" id="A0A3R7NQ56"/>
<feature type="transmembrane region" description="Helical" evidence="8">
    <location>
        <begin position="418"/>
        <end position="434"/>
    </location>
</feature>
<feature type="region of interest" description="Disordered" evidence="7">
    <location>
        <begin position="19"/>
        <end position="53"/>
    </location>
</feature>
<dbReference type="InterPro" id="IPR036259">
    <property type="entry name" value="MFS_trans_sf"/>
</dbReference>
<dbReference type="PANTHER" id="PTHR23505">
    <property type="entry name" value="SPINSTER"/>
    <property type="match status" value="1"/>
</dbReference>
<keyword evidence="3 8" id="KW-0812">Transmembrane</keyword>
<dbReference type="EMBL" id="MKGL01000041">
    <property type="protein sequence ID" value="RNF09842.1"/>
    <property type="molecule type" value="Genomic_DNA"/>
</dbReference>
<reference evidence="10 11" key="1">
    <citation type="journal article" date="2018" name="BMC Genomics">
        <title>Genomic comparison of Trypanosoma conorhini and Trypanosoma rangeli to Trypanosoma cruzi strains of high and low virulence.</title>
        <authorList>
            <person name="Bradwell K.R."/>
            <person name="Koparde V.N."/>
            <person name="Matveyev A.V."/>
            <person name="Serrano M.G."/>
            <person name="Alves J.M."/>
            <person name="Parikh H."/>
            <person name="Huang B."/>
            <person name="Lee V."/>
            <person name="Espinosa-Alvarez O."/>
            <person name="Ortiz P.A."/>
            <person name="Costa-Martins A.G."/>
            <person name="Teixeira M.M."/>
            <person name="Buck G.A."/>
        </authorList>
    </citation>
    <scope>NUCLEOTIDE SEQUENCE [LARGE SCALE GENOMIC DNA]</scope>
    <source>
        <strain evidence="10 11">AM80</strain>
    </source>
</reference>
<evidence type="ECO:0000256" key="5">
    <source>
        <dbReference type="ARBA" id="ARBA00023136"/>
    </source>
</evidence>
<evidence type="ECO:0000256" key="1">
    <source>
        <dbReference type="ARBA" id="ARBA00004141"/>
    </source>
</evidence>
<gene>
    <name evidence="10" type="ORF">TraAM80_01867</name>
</gene>
<keyword evidence="2" id="KW-0813">Transport</keyword>
<evidence type="ECO:0000313" key="11">
    <source>
        <dbReference type="Proteomes" id="UP000283634"/>
    </source>
</evidence>
<evidence type="ECO:0000259" key="9">
    <source>
        <dbReference type="PROSITE" id="PS50850"/>
    </source>
</evidence>
<feature type="transmembrane region" description="Helical" evidence="8">
    <location>
        <begin position="493"/>
        <end position="516"/>
    </location>
</feature>
<comment type="similarity">
    <text evidence="6">Belongs to the major facilitator superfamily. Spinster (TC 2.A.1.49) family.</text>
</comment>
<feature type="transmembrane region" description="Helical" evidence="8">
    <location>
        <begin position="234"/>
        <end position="255"/>
    </location>
</feature>
<feature type="transmembrane region" description="Helical" evidence="8">
    <location>
        <begin position="141"/>
        <end position="159"/>
    </location>
</feature>
<dbReference type="Pfam" id="PF07690">
    <property type="entry name" value="MFS_1"/>
    <property type="match status" value="1"/>
</dbReference>